<evidence type="ECO:0000259" key="7">
    <source>
        <dbReference type="Pfam" id="PF02771"/>
    </source>
</evidence>
<evidence type="ECO:0000313" key="8">
    <source>
        <dbReference type="EMBL" id="CAB4790800.1"/>
    </source>
</evidence>
<dbReference type="Gene3D" id="1.10.540.10">
    <property type="entry name" value="Acyl-CoA dehydrogenase/oxidase, N-terminal domain"/>
    <property type="match status" value="1"/>
</dbReference>
<evidence type="ECO:0000256" key="1">
    <source>
        <dbReference type="ARBA" id="ARBA00001974"/>
    </source>
</evidence>
<dbReference type="PROSITE" id="PS00072">
    <property type="entry name" value="ACYL_COA_DH_1"/>
    <property type="match status" value="1"/>
</dbReference>
<evidence type="ECO:0000259" key="6">
    <source>
        <dbReference type="Pfam" id="PF02770"/>
    </source>
</evidence>
<protein>
    <submittedName>
        <fullName evidence="8">Unannotated protein</fullName>
    </submittedName>
</protein>
<evidence type="ECO:0000256" key="2">
    <source>
        <dbReference type="ARBA" id="ARBA00009347"/>
    </source>
</evidence>
<dbReference type="InterPro" id="IPR046373">
    <property type="entry name" value="Acyl-CoA_Oxase/DH_mid-dom_sf"/>
</dbReference>
<dbReference type="GO" id="GO:0050660">
    <property type="term" value="F:flavin adenine dinucleotide binding"/>
    <property type="evidence" value="ECO:0007669"/>
    <property type="project" value="InterPro"/>
</dbReference>
<dbReference type="GO" id="GO:0003995">
    <property type="term" value="F:acyl-CoA dehydrogenase activity"/>
    <property type="evidence" value="ECO:0007669"/>
    <property type="project" value="InterPro"/>
</dbReference>
<sequence>MVSFFGFWDKLPRMDFELSDELLALRDSVRKLAQEKIKPRARAIDESGEYPQDIFEAFRDADLLGLCIPEEYGGSGAGILGLTLAIEEVTKYSNVTGLMLLLTRLPTGPIMISGSEEQKLKYLPSIANGSKRSAFGLSEPGGGSDVAGMQTRATPDPDVEGGWILNGTKCWISGVRQADWFTVFAKTGDPASRMHDSITGFIIDANTPGVERPRFDKKMGVKGVDTGELVLTDVKVGPEDVIGSVGGFRLAMNGLNAMRPVVAARGIGLAEGALMYATEYVKNRPAFGSTIASMQGIQWEIAKLATEIEAARLLTYRAAWLADQGKFTKEYVPQLSMAKYYASEVGVKASGLAMQLLGAAGYMEDHPTELWYRDAKQLTIVEGTSQIQLGLIAKGVLGHDLWWD</sequence>
<name>A0A6J6X0A3_9ZZZZ</name>
<comment type="cofactor">
    <cofactor evidence="1">
        <name>FAD</name>
        <dbReference type="ChEBI" id="CHEBI:57692"/>
    </cofactor>
</comment>
<feature type="domain" description="Acyl-CoA dehydrogenase/oxidase N-terminal" evidence="7">
    <location>
        <begin position="19"/>
        <end position="129"/>
    </location>
</feature>
<dbReference type="SUPFAM" id="SSF47203">
    <property type="entry name" value="Acyl-CoA dehydrogenase C-terminal domain-like"/>
    <property type="match status" value="1"/>
</dbReference>
<dbReference type="AlphaFoldDB" id="A0A6J6X0A3"/>
<dbReference type="PIRSF" id="PIRSF016578">
    <property type="entry name" value="HsaA"/>
    <property type="match status" value="1"/>
</dbReference>
<dbReference type="InterPro" id="IPR013786">
    <property type="entry name" value="AcylCoA_DH/ox_N"/>
</dbReference>
<dbReference type="InterPro" id="IPR006089">
    <property type="entry name" value="Acyl-CoA_DH_CS"/>
</dbReference>
<dbReference type="PANTHER" id="PTHR43884">
    <property type="entry name" value="ACYL-COA DEHYDROGENASE"/>
    <property type="match status" value="1"/>
</dbReference>
<reference evidence="8" key="1">
    <citation type="submission" date="2020-05" db="EMBL/GenBank/DDBJ databases">
        <authorList>
            <person name="Chiriac C."/>
            <person name="Salcher M."/>
            <person name="Ghai R."/>
            <person name="Kavagutti S V."/>
        </authorList>
    </citation>
    <scope>NUCLEOTIDE SEQUENCE</scope>
</reference>
<dbReference type="Pfam" id="PF02770">
    <property type="entry name" value="Acyl-CoA_dh_M"/>
    <property type="match status" value="1"/>
</dbReference>
<proteinExistence type="inferred from homology"/>
<dbReference type="Gene3D" id="2.40.110.10">
    <property type="entry name" value="Butyryl-CoA Dehydrogenase, subunit A, domain 2"/>
    <property type="match status" value="1"/>
</dbReference>
<dbReference type="InterPro" id="IPR036250">
    <property type="entry name" value="AcylCo_DH-like_C"/>
</dbReference>
<dbReference type="Pfam" id="PF02771">
    <property type="entry name" value="Acyl-CoA_dh_N"/>
    <property type="match status" value="1"/>
</dbReference>
<dbReference type="Pfam" id="PF00441">
    <property type="entry name" value="Acyl-CoA_dh_1"/>
    <property type="match status" value="1"/>
</dbReference>
<dbReference type="InterPro" id="IPR006091">
    <property type="entry name" value="Acyl-CoA_Oxase/DH_mid-dom"/>
</dbReference>
<dbReference type="InterPro" id="IPR009075">
    <property type="entry name" value="AcylCo_DH/oxidase_C"/>
</dbReference>
<dbReference type="InterPro" id="IPR009100">
    <property type="entry name" value="AcylCoA_DH/oxidase_NM_dom_sf"/>
</dbReference>
<feature type="domain" description="Acyl-CoA oxidase/dehydrogenase middle" evidence="6">
    <location>
        <begin position="134"/>
        <end position="234"/>
    </location>
</feature>
<dbReference type="FunFam" id="1.10.540.10:FF:000026">
    <property type="entry name" value="Acyl-CoA dehydrogenase medium chain"/>
    <property type="match status" value="1"/>
</dbReference>
<keyword evidence="3" id="KW-0285">Flavoprotein</keyword>
<dbReference type="InterPro" id="IPR037069">
    <property type="entry name" value="AcylCoA_DH/ox_N_sf"/>
</dbReference>
<keyword evidence="4" id="KW-0274">FAD</keyword>
<dbReference type="EMBL" id="CAFAAB010000150">
    <property type="protein sequence ID" value="CAB4790800.1"/>
    <property type="molecule type" value="Genomic_DNA"/>
</dbReference>
<dbReference type="PANTHER" id="PTHR43884:SF12">
    <property type="entry name" value="ISOVALERYL-COA DEHYDROGENASE, MITOCHONDRIAL-RELATED"/>
    <property type="match status" value="1"/>
</dbReference>
<evidence type="ECO:0000256" key="3">
    <source>
        <dbReference type="ARBA" id="ARBA00022630"/>
    </source>
</evidence>
<dbReference type="Gene3D" id="1.20.140.10">
    <property type="entry name" value="Butyryl-CoA Dehydrogenase, subunit A, domain 3"/>
    <property type="match status" value="1"/>
</dbReference>
<gene>
    <name evidence="8" type="ORF">UFOPK2958_01173</name>
</gene>
<dbReference type="FunFam" id="1.20.140.10:FF:000004">
    <property type="entry name" value="Acyl-CoA dehydrogenase FadE25"/>
    <property type="match status" value="1"/>
</dbReference>
<evidence type="ECO:0000256" key="4">
    <source>
        <dbReference type="ARBA" id="ARBA00022827"/>
    </source>
</evidence>
<evidence type="ECO:0000259" key="5">
    <source>
        <dbReference type="Pfam" id="PF00441"/>
    </source>
</evidence>
<feature type="domain" description="Acyl-CoA dehydrogenase/oxidase C-terminal" evidence="5">
    <location>
        <begin position="247"/>
        <end position="396"/>
    </location>
</feature>
<dbReference type="SUPFAM" id="SSF56645">
    <property type="entry name" value="Acyl-CoA dehydrogenase NM domain-like"/>
    <property type="match status" value="1"/>
</dbReference>
<comment type="similarity">
    <text evidence="2">Belongs to the acyl-CoA dehydrogenase family.</text>
</comment>
<organism evidence="8">
    <name type="scientific">freshwater metagenome</name>
    <dbReference type="NCBI Taxonomy" id="449393"/>
    <lineage>
        <taxon>unclassified sequences</taxon>
        <taxon>metagenomes</taxon>
        <taxon>ecological metagenomes</taxon>
    </lineage>
</organism>
<accession>A0A6J6X0A3</accession>